<dbReference type="AlphaFoldDB" id="A0A5C1AEB6"/>
<feature type="domain" description="HTH arsR-type" evidence="4">
    <location>
        <begin position="3"/>
        <end position="70"/>
    </location>
</feature>
<dbReference type="InterPro" id="IPR011991">
    <property type="entry name" value="ArsR-like_HTH"/>
</dbReference>
<evidence type="ECO:0000256" key="2">
    <source>
        <dbReference type="ARBA" id="ARBA00023125"/>
    </source>
</evidence>
<dbReference type="EMBL" id="CP042425">
    <property type="protein sequence ID" value="QEL16366.1"/>
    <property type="molecule type" value="Genomic_DNA"/>
</dbReference>
<dbReference type="PANTHER" id="PTHR43132:SF2">
    <property type="entry name" value="ARSENICAL RESISTANCE OPERON REPRESSOR ARSR-RELATED"/>
    <property type="match status" value="1"/>
</dbReference>
<name>A0A5C1AEB6_9BACT</name>
<keyword evidence="3" id="KW-0804">Transcription</keyword>
<keyword evidence="2" id="KW-0238">DNA-binding</keyword>
<accession>A0A5C1AEB6</accession>
<evidence type="ECO:0000313" key="6">
    <source>
        <dbReference type="Proteomes" id="UP000324974"/>
    </source>
</evidence>
<protein>
    <submittedName>
        <fullName evidence="5">ArsR family transcriptional regulator</fullName>
    </submittedName>
</protein>
<evidence type="ECO:0000259" key="4">
    <source>
        <dbReference type="PROSITE" id="PS50987"/>
    </source>
</evidence>
<gene>
    <name evidence="5" type="ORF">PX52LOC_03316</name>
</gene>
<dbReference type="InterPro" id="IPR051011">
    <property type="entry name" value="Metal_resp_trans_reg"/>
</dbReference>
<sequence>MPTTSLDTIRCSSLLAALAAPERLRIVRFLAAGPQNVSTIAKNLCIPNNNLSHHLATLTNANFLRREHRG</sequence>
<dbReference type="Gene3D" id="1.10.10.10">
    <property type="entry name" value="Winged helix-like DNA-binding domain superfamily/Winged helix DNA-binding domain"/>
    <property type="match status" value="1"/>
</dbReference>
<dbReference type="Proteomes" id="UP000324974">
    <property type="component" value="Chromosome"/>
</dbReference>
<dbReference type="KEGG" id="lrs:PX52LOC_03316"/>
<dbReference type="GO" id="GO:0003677">
    <property type="term" value="F:DNA binding"/>
    <property type="evidence" value="ECO:0007669"/>
    <property type="project" value="UniProtKB-KW"/>
</dbReference>
<dbReference type="SUPFAM" id="SSF46785">
    <property type="entry name" value="Winged helix' DNA-binding domain"/>
    <property type="match status" value="1"/>
</dbReference>
<dbReference type="PANTHER" id="PTHR43132">
    <property type="entry name" value="ARSENICAL RESISTANCE OPERON REPRESSOR ARSR-RELATED"/>
    <property type="match status" value="1"/>
</dbReference>
<dbReference type="RefSeq" id="WP_149111105.1">
    <property type="nucleotide sequence ID" value="NZ_CP042425.1"/>
</dbReference>
<keyword evidence="1" id="KW-0805">Transcription regulation</keyword>
<dbReference type="OrthoDB" id="5297460at2"/>
<dbReference type="GO" id="GO:0003700">
    <property type="term" value="F:DNA-binding transcription factor activity"/>
    <property type="evidence" value="ECO:0007669"/>
    <property type="project" value="InterPro"/>
</dbReference>
<dbReference type="InterPro" id="IPR036390">
    <property type="entry name" value="WH_DNA-bd_sf"/>
</dbReference>
<organism evidence="5 6">
    <name type="scientific">Limnoglobus roseus</name>
    <dbReference type="NCBI Taxonomy" id="2598579"/>
    <lineage>
        <taxon>Bacteria</taxon>
        <taxon>Pseudomonadati</taxon>
        <taxon>Planctomycetota</taxon>
        <taxon>Planctomycetia</taxon>
        <taxon>Gemmatales</taxon>
        <taxon>Gemmataceae</taxon>
        <taxon>Limnoglobus</taxon>
    </lineage>
</organism>
<dbReference type="InterPro" id="IPR001845">
    <property type="entry name" value="HTH_ArsR_DNA-bd_dom"/>
</dbReference>
<dbReference type="CDD" id="cd00090">
    <property type="entry name" value="HTH_ARSR"/>
    <property type="match status" value="1"/>
</dbReference>
<evidence type="ECO:0000313" key="5">
    <source>
        <dbReference type="EMBL" id="QEL16366.1"/>
    </source>
</evidence>
<dbReference type="InterPro" id="IPR036388">
    <property type="entry name" value="WH-like_DNA-bd_sf"/>
</dbReference>
<keyword evidence="6" id="KW-1185">Reference proteome</keyword>
<reference evidence="6" key="1">
    <citation type="submission" date="2019-08" db="EMBL/GenBank/DDBJ databases">
        <title>Limnoglobus roseus gen. nov., sp. nov., a novel freshwater planctomycete with a giant genome from the family Gemmataceae.</title>
        <authorList>
            <person name="Kulichevskaya I.S."/>
            <person name="Naumoff D.G."/>
            <person name="Miroshnikov K."/>
            <person name="Ivanova A."/>
            <person name="Philippov D.A."/>
            <person name="Hakobyan A."/>
            <person name="Rijpstra I.C."/>
            <person name="Sinninghe Damste J.S."/>
            <person name="Liesack W."/>
            <person name="Dedysh S.N."/>
        </authorList>
    </citation>
    <scope>NUCLEOTIDE SEQUENCE [LARGE SCALE GENOMIC DNA]</scope>
    <source>
        <strain evidence="6">PX52</strain>
    </source>
</reference>
<evidence type="ECO:0000256" key="1">
    <source>
        <dbReference type="ARBA" id="ARBA00023015"/>
    </source>
</evidence>
<proteinExistence type="predicted"/>
<dbReference type="PROSITE" id="PS50987">
    <property type="entry name" value="HTH_ARSR_2"/>
    <property type="match status" value="1"/>
</dbReference>
<dbReference type="Pfam" id="PF12840">
    <property type="entry name" value="HTH_20"/>
    <property type="match status" value="1"/>
</dbReference>
<evidence type="ECO:0000256" key="3">
    <source>
        <dbReference type="ARBA" id="ARBA00023163"/>
    </source>
</evidence>